<evidence type="ECO:0000256" key="6">
    <source>
        <dbReference type="ARBA" id="ARBA00023316"/>
    </source>
</evidence>
<dbReference type="GO" id="GO:0009002">
    <property type="term" value="F:serine-type D-Ala-D-Ala carboxypeptidase activity"/>
    <property type="evidence" value="ECO:0007669"/>
    <property type="project" value="UniProtKB-EC"/>
</dbReference>
<feature type="region of interest" description="Disordered" evidence="10">
    <location>
        <begin position="41"/>
        <end position="80"/>
    </location>
</feature>
<organism evidence="13 14">
    <name type="scientific">Candidatus Electrothrix aarhusensis</name>
    <dbReference type="NCBI Taxonomy" id="1859131"/>
    <lineage>
        <taxon>Bacteria</taxon>
        <taxon>Pseudomonadati</taxon>
        <taxon>Thermodesulfobacteriota</taxon>
        <taxon>Desulfobulbia</taxon>
        <taxon>Desulfobulbales</taxon>
        <taxon>Desulfobulbaceae</taxon>
        <taxon>Candidatus Electrothrix</taxon>
    </lineage>
</organism>
<dbReference type="GO" id="GO:0008360">
    <property type="term" value="P:regulation of cell shape"/>
    <property type="evidence" value="ECO:0007669"/>
    <property type="project" value="UniProtKB-KW"/>
</dbReference>
<comment type="similarity">
    <text evidence="1 9">Belongs to the peptidase S11 family.</text>
</comment>
<dbReference type="GO" id="GO:0006508">
    <property type="term" value="P:proteolysis"/>
    <property type="evidence" value="ECO:0007669"/>
    <property type="project" value="InterPro"/>
</dbReference>
<keyword evidence="2 11" id="KW-0732">Signal</keyword>
<name>A0A444IZB4_9BACT</name>
<dbReference type="EC" id="3.4.16.4" evidence="13"/>
<evidence type="ECO:0000256" key="10">
    <source>
        <dbReference type="SAM" id="MobiDB-lite"/>
    </source>
</evidence>
<feature type="active site" description="Acyl-ester intermediate" evidence="7">
    <location>
        <position position="158"/>
    </location>
</feature>
<accession>A0A444IZB4</accession>
<evidence type="ECO:0000256" key="9">
    <source>
        <dbReference type="RuleBase" id="RU004016"/>
    </source>
</evidence>
<dbReference type="PRINTS" id="PR00725">
    <property type="entry name" value="DADACBPTASE1"/>
</dbReference>
<keyword evidence="3 13" id="KW-0378">Hydrolase</keyword>
<evidence type="ECO:0000256" key="7">
    <source>
        <dbReference type="PIRSR" id="PIRSR618044-1"/>
    </source>
</evidence>
<dbReference type="Gene3D" id="3.40.710.10">
    <property type="entry name" value="DD-peptidase/beta-lactamase superfamily"/>
    <property type="match status" value="1"/>
</dbReference>
<keyword evidence="14" id="KW-1185">Reference proteome</keyword>
<dbReference type="InterPro" id="IPR001967">
    <property type="entry name" value="Peptidase_S11_N"/>
</dbReference>
<dbReference type="PANTHER" id="PTHR21581:SF26">
    <property type="entry name" value="D-ALANYL-D-ALANINE ENDOPEPTIDASE"/>
    <property type="match status" value="1"/>
</dbReference>
<feature type="active site" evidence="7">
    <location>
        <position position="213"/>
    </location>
</feature>
<keyword evidence="13" id="KW-0645">Protease</keyword>
<comment type="caution">
    <text evidence="13">The sequence shown here is derived from an EMBL/GenBank/DDBJ whole genome shotgun (WGS) entry which is preliminary data.</text>
</comment>
<gene>
    <name evidence="13" type="ORF">H206_00336</name>
</gene>
<evidence type="ECO:0000256" key="5">
    <source>
        <dbReference type="ARBA" id="ARBA00022984"/>
    </source>
</evidence>
<evidence type="ECO:0000256" key="3">
    <source>
        <dbReference type="ARBA" id="ARBA00022801"/>
    </source>
</evidence>
<dbReference type="AlphaFoldDB" id="A0A444IZB4"/>
<dbReference type="SUPFAM" id="SSF56601">
    <property type="entry name" value="beta-lactamase/transpeptidase-like"/>
    <property type="match status" value="1"/>
</dbReference>
<feature type="binding site" evidence="8">
    <location>
        <position position="315"/>
    </location>
    <ligand>
        <name>substrate</name>
    </ligand>
</feature>
<keyword evidence="4" id="KW-0133">Cell shape</keyword>
<feature type="chain" id="PRO_5019369901" evidence="11">
    <location>
        <begin position="29"/>
        <end position="377"/>
    </location>
</feature>
<sequence length="377" mass="41005">MNRCSFLFIALLAPCVFTLSFGNMQAQATLPVLSSTAKKAPQAKTLPQLSAPTIDKTVTKTGTKATSPPDTSSGTPVILGNKGNISSVKERVAKISCTTTTKTAITTKNTAKSTKKRKKIRLAGINKHITSKSAIILDAETGKTIFAKAPDNPRQPASTIKVLTGMIAIKRLENNEKVGVSRHAEKMPRSKVYLSTKKKYKANDLINSVLLASANDASVALAEKIAGSEADFAKLMTLHARLWGAKNTICRTASGLTAKGQQSTARDLAQIFRHAMQDKEFAGRMKRTKVKTSYGKLLRNHNRALWQVDGALAGKTGYTNLARQTYVGQFQRGDDTIVVAIMGSETMWTDIKRLVDYGFKKKEQIRVAQLAETKTES</sequence>
<dbReference type="InterPro" id="IPR018044">
    <property type="entry name" value="Peptidase_S11"/>
</dbReference>
<protein>
    <submittedName>
        <fullName evidence="13">D-alanyl-D-alanine carboxypeptidase (Penicillin-binding protein 5/6)</fullName>
        <ecNumber evidence="13">3.4.16.4</ecNumber>
    </submittedName>
</protein>
<evidence type="ECO:0000256" key="8">
    <source>
        <dbReference type="PIRSR" id="PIRSR618044-2"/>
    </source>
</evidence>
<reference evidence="13 14" key="1">
    <citation type="submission" date="2017-01" db="EMBL/GenBank/DDBJ databases">
        <title>The cable genome- insights into the physiology and evolution of filamentous bacteria capable of sulfide oxidation via long distance electron transfer.</title>
        <authorList>
            <person name="Schreiber L."/>
            <person name="Bjerg J.T."/>
            <person name="Boggild A."/>
            <person name="Van De Vossenberg J."/>
            <person name="Meysman F."/>
            <person name="Nielsen L.P."/>
            <person name="Schramm A."/>
            <person name="Kjeldsen K.U."/>
        </authorList>
    </citation>
    <scope>NUCLEOTIDE SEQUENCE [LARGE SCALE GENOMIC DNA]</scope>
    <source>
        <strain evidence="13">MCF</strain>
    </source>
</reference>
<feature type="signal peptide" evidence="11">
    <location>
        <begin position="1"/>
        <end position="28"/>
    </location>
</feature>
<feature type="active site" description="Proton acceptor" evidence="7">
    <location>
        <position position="161"/>
    </location>
</feature>
<dbReference type="Proteomes" id="UP000287853">
    <property type="component" value="Unassembled WGS sequence"/>
</dbReference>
<dbReference type="GO" id="GO:0009252">
    <property type="term" value="P:peptidoglycan biosynthetic process"/>
    <property type="evidence" value="ECO:0007669"/>
    <property type="project" value="UniProtKB-KW"/>
</dbReference>
<evidence type="ECO:0000256" key="4">
    <source>
        <dbReference type="ARBA" id="ARBA00022960"/>
    </source>
</evidence>
<evidence type="ECO:0000256" key="1">
    <source>
        <dbReference type="ARBA" id="ARBA00007164"/>
    </source>
</evidence>
<feature type="domain" description="Peptidase S11 D-alanyl-D-alanine carboxypeptidase A N-terminal" evidence="12">
    <location>
        <begin position="127"/>
        <end position="345"/>
    </location>
</feature>
<evidence type="ECO:0000256" key="11">
    <source>
        <dbReference type="SAM" id="SignalP"/>
    </source>
</evidence>
<feature type="compositionally biased region" description="Polar residues" evidence="10">
    <location>
        <begin position="59"/>
        <end position="75"/>
    </location>
</feature>
<dbReference type="InterPro" id="IPR012338">
    <property type="entry name" value="Beta-lactam/transpept-like"/>
</dbReference>
<evidence type="ECO:0000313" key="14">
    <source>
        <dbReference type="Proteomes" id="UP000287853"/>
    </source>
</evidence>
<dbReference type="Pfam" id="PF00768">
    <property type="entry name" value="Peptidase_S11"/>
    <property type="match status" value="1"/>
</dbReference>
<keyword evidence="5" id="KW-0573">Peptidoglycan synthesis</keyword>
<evidence type="ECO:0000313" key="13">
    <source>
        <dbReference type="EMBL" id="RWX46166.1"/>
    </source>
</evidence>
<keyword evidence="13" id="KW-0121">Carboxypeptidase</keyword>
<evidence type="ECO:0000259" key="12">
    <source>
        <dbReference type="Pfam" id="PF00768"/>
    </source>
</evidence>
<dbReference type="GO" id="GO:0071555">
    <property type="term" value="P:cell wall organization"/>
    <property type="evidence" value="ECO:0007669"/>
    <property type="project" value="UniProtKB-KW"/>
</dbReference>
<keyword evidence="6" id="KW-0961">Cell wall biogenesis/degradation</keyword>
<dbReference type="PANTHER" id="PTHR21581">
    <property type="entry name" value="D-ALANYL-D-ALANINE CARBOXYPEPTIDASE"/>
    <property type="match status" value="1"/>
</dbReference>
<proteinExistence type="inferred from homology"/>
<dbReference type="EMBL" id="MTKO01000068">
    <property type="protein sequence ID" value="RWX46166.1"/>
    <property type="molecule type" value="Genomic_DNA"/>
</dbReference>
<evidence type="ECO:0000256" key="2">
    <source>
        <dbReference type="ARBA" id="ARBA00022729"/>
    </source>
</evidence>